<evidence type="ECO:0000313" key="3">
    <source>
        <dbReference type="Proteomes" id="UP001560573"/>
    </source>
</evidence>
<dbReference type="Gene3D" id="3.40.50.2020">
    <property type="match status" value="1"/>
</dbReference>
<organism evidence="2 3">
    <name type="scientific">Danxiaibacter flavus</name>
    <dbReference type="NCBI Taxonomy" id="3049108"/>
    <lineage>
        <taxon>Bacteria</taxon>
        <taxon>Pseudomonadati</taxon>
        <taxon>Bacteroidota</taxon>
        <taxon>Chitinophagia</taxon>
        <taxon>Chitinophagales</taxon>
        <taxon>Chitinophagaceae</taxon>
        <taxon>Danxiaibacter</taxon>
    </lineage>
</organism>
<dbReference type="Proteomes" id="UP001560573">
    <property type="component" value="Unassembled WGS sequence"/>
</dbReference>
<sequence>MSEKKYVLTAEEIKYKLQRIALEIAEAIAGDEAPVVLLGVLSSGTVIAQKIASALKNYIPNQVEVVTITLDKNHPAEVTIDGNVDFNDKNIVIVDDVSNRGKTLLYAMKPLLNYHPKRIQTMVLVERMHKLFPVKPDYVGLSLATTSQDFIQVETVGDEVTGAYIQM</sequence>
<evidence type="ECO:0000259" key="1">
    <source>
        <dbReference type="Pfam" id="PF00156"/>
    </source>
</evidence>
<protein>
    <submittedName>
        <fullName evidence="2">Phosphoribosyltransferase family protein</fullName>
    </submittedName>
</protein>
<dbReference type="PANTHER" id="PTHR11608:SF0">
    <property type="entry name" value="BIFUNCTIONAL PROTEIN PYRR"/>
    <property type="match status" value="1"/>
</dbReference>
<reference evidence="2 3" key="1">
    <citation type="submission" date="2023-07" db="EMBL/GenBank/DDBJ databases">
        <authorList>
            <person name="Lian W.-H."/>
        </authorList>
    </citation>
    <scope>NUCLEOTIDE SEQUENCE [LARGE SCALE GENOMIC DNA]</scope>
    <source>
        <strain evidence="2 3">SYSU DXS3180</strain>
    </source>
</reference>
<dbReference type="InterPro" id="IPR000836">
    <property type="entry name" value="PRTase_dom"/>
</dbReference>
<dbReference type="SUPFAM" id="SSF53271">
    <property type="entry name" value="PRTase-like"/>
    <property type="match status" value="1"/>
</dbReference>
<dbReference type="RefSeq" id="WP_369327618.1">
    <property type="nucleotide sequence ID" value="NZ_JAULBC010000001.1"/>
</dbReference>
<gene>
    <name evidence="2" type="ORF">QTN47_01905</name>
</gene>
<dbReference type="InterPro" id="IPR029057">
    <property type="entry name" value="PRTase-like"/>
</dbReference>
<comment type="caution">
    <text evidence="2">The sequence shown here is derived from an EMBL/GenBank/DDBJ whole genome shotgun (WGS) entry which is preliminary data.</text>
</comment>
<proteinExistence type="predicted"/>
<evidence type="ECO:0000313" key="2">
    <source>
        <dbReference type="EMBL" id="MEX6686227.1"/>
    </source>
</evidence>
<keyword evidence="3" id="KW-1185">Reference proteome</keyword>
<feature type="domain" description="Phosphoribosyltransferase" evidence="1">
    <location>
        <begin position="10"/>
        <end position="153"/>
    </location>
</feature>
<dbReference type="InterPro" id="IPR050137">
    <property type="entry name" value="PyrR_bifunctional"/>
</dbReference>
<dbReference type="GO" id="GO:0016757">
    <property type="term" value="F:glycosyltransferase activity"/>
    <property type="evidence" value="ECO:0007669"/>
    <property type="project" value="UniProtKB-KW"/>
</dbReference>
<dbReference type="EMBL" id="JAULBC010000001">
    <property type="protein sequence ID" value="MEX6686227.1"/>
    <property type="molecule type" value="Genomic_DNA"/>
</dbReference>
<accession>A0ABV3Z8P0</accession>
<name>A0ABV3Z8P0_9BACT</name>
<dbReference type="Pfam" id="PF00156">
    <property type="entry name" value="Pribosyltran"/>
    <property type="match status" value="1"/>
</dbReference>
<keyword evidence="2" id="KW-0808">Transferase</keyword>
<dbReference type="CDD" id="cd06223">
    <property type="entry name" value="PRTases_typeI"/>
    <property type="match status" value="1"/>
</dbReference>
<dbReference type="PANTHER" id="PTHR11608">
    <property type="entry name" value="BIFUNCTIONAL PROTEIN PYRR"/>
    <property type="match status" value="1"/>
</dbReference>
<keyword evidence="2" id="KW-0328">Glycosyltransferase</keyword>